<dbReference type="InterPro" id="IPR036890">
    <property type="entry name" value="HATPase_C_sf"/>
</dbReference>
<dbReference type="PANTHER" id="PTHR43065">
    <property type="entry name" value="SENSOR HISTIDINE KINASE"/>
    <property type="match status" value="1"/>
</dbReference>
<dbReference type="InterPro" id="IPR013655">
    <property type="entry name" value="PAS_fold_3"/>
</dbReference>
<evidence type="ECO:0000256" key="3">
    <source>
        <dbReference type="ARBA" id="ARBA00022553"/>
    </source>
</evidence>
<dbReference type="PRINTS" id="PR00344">
    <property type="entry name" value="BCTRLSENSOR"/>
</dbReference>
<sequence>MNPDMERQARDGSDPKAFLNDLLAVVTLPAIWRGGDPSHVGRALADAILRILQPDFVYVRLEAVAGGTPAEIMRAGRTGPAERPVEGLGLLLAECLGPAPAAWPAQARMHFAGDEVTVVTFRLGWQGDGVLVAASQRAGFPTPGERLLLSVTANQAAMGLQEARTLSMQKGVAEELDRRVAQRTRELQRSKELLAETQRLSATGSFSWLPDKDEIAWSDETYRIFRIPQGTLVTMALVEQHVHPEDRASFRQHLQYVRSSSRDVEFDCRLQLPDASVRYLHVIARSRLGEDGEPDYTGAIQDITGRRLAEDALAKASSELAHVARITTLGVLAASIAHEVNQPLSGILTNASTCLRKLTCDPPDVRIATRAAERLLRDGTRAAEVIRRLRALFGKRETATELVDLNDAAREVLALSGAELQRHRVEVRTEFAELLPPVRGDRVQLQQVMLNLVRNACDAMKRVDDRPRRLLVKTQVPGDGNVHLSVCDAGEGFGTQAPERLFESFYTTKEDGMGIGLSVSRSIIEHHRGRMWAAANEGPGATFRFAVPVGMAAGQSARAETSLV</sequence>
<keyword evidence="4" id="KW-0808">Transferase</keyword>
<evidence type="ECO:0000259" key="10">
    <source>
        <dbReference type="PROSITE" id="PS50113"/>
    </source>
</evidence>
<dbReference type="Pfam" id="PF02518">
    <property type="entry name" value="HATPase_c"/>
    <property type="match status" value="1"/>
</dbReference>
<dbReference type="InterPro" id="IPR005467">
    <property type="entry name" value="His_kinase_dom"/>
</dbReference>
<accession>A0A849K2R5</accession>
<reference evidence="11 12" key="1">
    <citation type="submission" date="2020-05" db="EMBL/GenBank/DDBJ databases">
        <authorList>
            <person name="Khan S.A."/>
            <person name="Jeon C.O."/>
            <person name="Chun B.H."/>
        </authorList>
    </citation>
    <scope>NUCLEOTIDE SEQUENCE [LARGE SCALE GENOMIC DNA]</scope>
    <source>
        <strain evidence="11 12">B156</strain>
    </source>
</reference>
<dbReference type="SUPFAM" id="SSF55874">
    <property type="entry name" value="ATPase domain of HSP90 chaperone/DNA topoisomerase II/histidine kinase"/>
    <property type="match status" value="1"/>
</dbReference>
<dbReference type="EC" id="2.7.13.3" evidence="2"/>
<dbReference type="SUPFAM" id="SSF55785">
    <property type="entry name" value="PYP-like sensor domain (PAS domain)"/>
    <property type="match status" value="1"/>
</dbReference>
<feature type="domain" description="Histidine kinase" evidence="9">
    <location>
        <begin position="335"/>
        <end position="551"/>
    </location>
</feature>
<dbReference type="InterPro" id="IPR003661">
    <property type="entry name" value="HisK_dim/P_dom"/>
</dbReference>
<dbReference type="AlphaFoldDB" id="A0A849K2R5"/>
<dbReference type="InterPro" id="IPR000014">
    <property type="entry name" value="PAS"/>
</dbReference>
<keyword evidence="12" id="KW-1185">Reference proteome</keyword>
<dbReference type="InterPro" id="IPR036097">
    <property type="entry name" value="HisK_dim/P_sf"/>
</dbReference>
<dbReference type="RefSeq" id="WP_171556409.1">
    <property type="nucleotide sequence ID" value="NZ_JABFCS010000001.1"/>
</dbReference>
<dbReference type="PANTHER" id="PTHR43065:SF10">
    <property type="entry name" value="PEROXIDE STRESS-ACTIVATED HISTIDINE KINASE MAK3"/>
    <property type="match status" value="1"/>
</dbReference>
<evidence type="ECO:0000256" key="5">
    <source>
        <dbReference type="ARBA" id="ARBA00022741"/>
    </source>
</evidence>
<proteinExistence type="predicted"/>
<protein>
    <recommendedName>
        <fullName evidence="2">histidine kinase</fullName>
        <ecNumber evidence="2">2.7.13.3</ecNumber>
    </recommendedName>
</protein>
<evidence type="ECO:0000256" key="8">
    <source>
        <dbReference type="ARBA" id="ARBA00023012"/>
    </source>
</evidence>
<gene>
    <name evidence="11" type="ORF">HK415_00730</name>
</gene>
<dbReference type="CDD" id="cd00082">
    <property type="entry name" value="HisKA"/>
    <property type="match status" value="1"/>
</dbReference>
<dbReference type="Gene3D" id="3.30.450.20">
    <property type="entry name" value="PAS domain"/>
    <property type="match status" value="1"/>
</dbReference>
<comment type="catalytic activity">
    <reaction evidence="1">
        <text>ATP + protein L-histidine = ADP + protein N-phospho-L-histidine.</text>
        <dbReference type="EC" id="2.7.13.3"/>
    </reaction>
</comment>
<keyword evidence="8" id="KW-0902">Two-component regulatory system</keyword>
<comment type="caution">
    <text evidence="11">The sequence shown here is derived from an EMBL/GenBank/DDBJ whole genome shotgun (WGS) entry which is preliminary data.</text>
</comment>
<evidence type="ECO:0000313" key="12">
    <source>
        <dbReference type="Proteomes" id="UP000552954"/>
    </source>
</evidence>
<dbReference type="Gene3D" id="3.30.565.10">
    <property type="entry name" value="Histidine kinase-like ATPase, C-terminal domain"/>
    <property type="match status" value="1"/>
</dbReference>
<feature type="domain" description="PAC" evidence="10">
    <location>
        <begin position="264"/>
        <end position="315"/>
    </location>
</feature>
<evidence type="ECO:0000256" key="2">
    <source>
        <dbReference type="ARBA" id="ARBA00012438"/>
    </source>
</evidence>
<dbReference type="Proteomes" id="UP000552954">
    <property type="component" value="Unassembled WGS sequence"/>
</dbReference>
<dbReference type="GO" id="GO:0005524">
    <property type="term" value="F:ATP binding"/>
    <property type="evidence" value="ECO:0007669"/>
    <property type="project" value="UniProtKB-KW"/>
</dbReference>
<dbReference type="InterPro" id="IPR004358">
    <property type="entry name" value="Sig_transdc_His_kin-like_C"/>
</dbReference>
<dbReference type="SUPFAM" id="SSF47384">
    <property type="entry name" value="Homodimeric domain of signal transducing histidine kinase"/>
    <property type="match status" value="1"/>
</dbReference>
<dbReference type="Pfam" id="PF08447">
    <property type="entry name" value="PAS_3"/>
    <property type="match status" value="1"/>
</dbReference>
<dbReference type="SMART" id="SM00387">
    <property type="entry name" value="HATPase_c"/>
    <property type="match status" value="1"/>
</dbReference>
<keyword evidence="6" id="KW-0418">Kinase</keyword>
<reference evidence="11 12" key="2">
    <citation type="submission" date="2020-06" db="EMBL/GenBank/DDBJ databases">
        <title>Ramlibacter rhizophilus sp. nov., isolated from rhizosphere soil of national flower Mugunghwa from South Korea.</title>
        <authorList>
            <person name="Zheng-Fei Y."/>
            <person name="Huan T."/>
        </authorList>
    </citation>
    <scope>NUCLEOTIDE SEQUENCE [LARGE SCALE GENOMIC DNA]</scope>
    <source>
        <strain evidence="11 12">B156</strain>
    </source>
</reference>
<dbReference type="InterPro" id="IPR000700">
    <property type="entry name" value="PAS-assoc_C"/>
</dbReference>
<dbReference type="Gene3D" id="1.10.287.130">
    <property type="match status" value="1"/>
</dbReference>
<evidence type="ECO:0000256" key="6">
    <source>
        <dbReference type="ARBA" id="ARBA00022777"/>
    </source>
</evidence>
<organism evidence="11 12">
    <name type="scientific">Ramlibacter montanisoli</name>
    <dbReference type="NCBI Taxonomy" id="2732512"/>
    <lineage>
        <taxon>Bacteria</taxon>
        <taxon>Pseudomonadati</taxon>
        <taxon>Pseudomonadota</taxon>
        <taxon>Betaproteobacteria</taxon>
        <taxon>Burkholderiales</taxon>
        <taxon>Comamonadaceae</taxon>
        <taxon>Ramlibacter</taxon>
    </lineage>
</organism>
<evidence type="ECO:0000313" key="11">
    <source>
        <dbReference type="EMBL" id="NNU42000.1"/>
    </source>
</evidence>
<dbReference type="PROSITE" id="PS50113">
    <property type="entry name" value="PAC"/>
    <property type="match status" value="1"/>
</dbReference>
<dbReference type="GO" id="GO:0000155">
    <property type="term" value="F:phosphorelay sensor kinase activity"/>
    <property type="evidence" value="ECO:0007669"/>
    <property type="project" value="InterPro"/>
</dbReference>
<name>A0A849K2R5_9BURK</name>
<evidence type="ECO:0000259" key="9">
    <source>
        <dbReference type="PROSITE" id="PS50109"/>
    </source>
</evidence>
<dbReference type="InterPro" id="IPR003594">
    <property type="entry name" value="HATPase_dom"/>
</dbReference>
<keyword evidence="5" id="KW-0547">Nucleotide-binding</keyword>
<evidence type="ECO:0000256" key="1">
    <source>
        <dbReference type="ARBA" id="ARBA00000085"/>
    </source>
</evidence>
<dbReference type="PROSITE" id="PS50109">
    <property type="entry name" value="HIS_KIN"/>
    <property type="match status" value="1"/>
</dbReference>
<keyword evidence="3" id="KW-0597">Phosphoprotein</keyword>
<evidence type="ECO:0000256" key="4">
    <source>
        <dbReference type="ARBA" id="ARBA00022679"/>
    </source>
</evidence>
<evidence type="ECO:0000256" key="7">
    <source>
        <dbReference type="ARBA" id="ARBA00022840"/>
    </source>
</evidence>
<dbReference type="CDD" id="cd00130">
    <property type="entry name" value="PAS"/>
    <property type="match status" value="1"/>
</dbReference>
<dbReference type="InterPro" id="IPR035965">
    <property type="entry name" value="PAS-like_dom_sf"/>
</dbReference>
<dbReference type="EMBL" id="JABFCS010000001">
    <property type="protein sequence ID" value="NNU42000.1"/>
    <property type="molecule type" value="Genomic_DNA"/>
</dbReference>
<dbReference type="SMART" id="SM00388">
    <property type="entry name" value="HisKA"/>
    <property type="match status" value="1"/>
</dbReference>
<keyword evidence="7" id="KW-0067">ATP-binding</keyword>